<keyword evidence="2" id="KW-1185">Reference proteome</keyword>
<dbReference type="EMBL" id="JAYMYQ010000001">
    <property type="protein sequence ID" value="KAK7360183.1"/>
    <property type="molecule type" value="Genomic_DNA"/>
</dbReference>
<sequence length="115" mass="13240">MERMSNIPHFVMTCLSLSGWVKERVHPIYSLGEHERWFQPYLMVVRCFLLGLELGSSNVLVSIRRGCFSMTISRKDFVLIHRFNGSSWCFVKVSFGDSDTLTELPFGDSDTLTEL</sequence>
<proteinExistence type="predicted"/>
<protein>
    <submittedName>
        <fullName evidence="1">Uncharacterized protein</fullName>
    </submittedName>
</protein>
<dbReference type="AlphaFoldDB" id="A0AAN9RB10"/>
<name>A0AAN9RB10_CANGL</name>
<reference evidence="1 2" key="1">
    <citation type="submission" date="2024-01" db="EMBL/GenBank/DDBJ databases">
        <title>The genomes of 5 underutilized Papilionoideae crops provide insights into root nodulation and disease resistanc.</title>
        <authorList>
            <person name="Jiang F."/>
        </authorList>
    </citation>
    <scope>NUCLEOTIDE SEQUENCE [LARGE SCALE GENOMIC DNA]</scope>
    <source>
        <strain evidence="1">LVBAO_FW01</strain>
        <tissue evidence="1">Leaves</tissue>
    </source>
</reference>
<gene>
    <name evidence="1" type="ORF">VNO77_02165</name>
</gene>
<evidence type="ECO:0000313" key="1">
    <source>
        <dbReference type="EMBL" id="KAK7360183.1"/>
    </source>
</evidence>
<evidence type="ECO:0000313" key="2">
    <source>
        <dbReference type="Proteomes" id="UP001367508"/>
    </source>
</evidence>
<accession>A0AAN9RB10</accession>
<dbReference type="Proteomes" id="UP001367508">
    <property type="component" value="Unassembled WGS sequence"/>
</dbReference>
<comment type="caution">
    <text evidence="1">The sequence shown here is derived from an EMBL/GenBank/DDBJ whole genome shotgun (WGS) entry which is preliminary data.</text>
</comment>
<organism evidence="1 2">
    <name type="scientific">Canavalia gladiata</name>
    <name type="common">Sword bean</name>
    <name type="synonym">Dolichos gladiatus</name>
    <dbReference type="NCBI Taxonomy" id="3824"/>
    <lineage>
        <taxon>Eukaryota</taxon>
        <taxon>Viridiplantae</taxon>
        <taxon>Streptophyta</taxon>
        <taxon>Embryophyta</taxon>
        <taxon>Tracheophyta</taxon>
        <taxon>Spermatophyta</taxon>
        <taxon>Magnoliopsida</taxon>
        <taxon>eudicotyledons</taxon>
        <taxon>Gunneridae</taxon>
        <taxon>Pentapetalae</taxon>
        <taxon>rosids</taxon>
        <taxon>fabids</taxon>
        <taxon>Fabales</taxon>
        <taxon>Fabaceae</taxon>
        <taxon>Papilionoideae</taxon>
        <taxon>50 kb inversion clade</taxon>
        <taxon>NPAAA clade</taxon>
        <taxon>indigoferoid/millettioid clade</taxon>
        <taxon>Phaseoleae</taxon>
        <taxon>Canavalia</taxon>
    </lineage>
</organism>